<organism evidence="1 2">
    <name type="scientific">Melastoma candidum</name>
    <dbReference type="NCBI Taxonomy" id="119954"/>
    <lineage>
        <taxon>Eukaryota</taxon>
        <taxon>Viridiplantae</taxon>
        <taxon>Streptophyta</taxon>
        <taxon>Embryophyta</taxon>
        <taxon>Tracheophyta</taxon>
        <taxon>Spermatophyta</taxon>
        <taxon>Magnoliopsida</taxon>
        <taxon>eudicotyledons</taxon>
        <taxon>Gunneridae</taxon>
        <taxon>Pentapetalae</taxon>
        <taxon>rosids</taxon>
        <taxon>malvids</taxon>
        <taxon>Myrtales</taxon>
        <taxon>Melastomataceae</taxon>
        <taxon>Melastomatoideae</taxon>
        <taxon>Melastomateae</taxon>
        <taxon>Melastoma</taxon>
    </lineage>
</organism>
<evidence type="ECO:0000313" key="1">
    <source>
        <dbReference type="EMBL" id="KAI4387828.1"/>
    </source>
</evidence>
<gene>
    <name evidence="1" type="ORF">MLD38_000225</name>
</gene>
<evidence type="ECO:0000313" key="2">
    <source>
        <dbReference type="Proteomes" id="UP001057402"/>
    </source>
</evidence>
<comment type="caution">
    <text evidence="1">The sequence shown here is derived from an EMBL/GenBank/DDBJ whole genome shotgun (WGS) entry which is preliminary data.</text>
</comment>
<keyword evidence="2" id="KW-1185">Reference proteome</keyword>
<proteinExistence type="predicted"/>
<protein>
    <submittedName>
        <fullName evidence="1">Uncharacterized protein</fullName>
    </submittedName>
</protein>
<dbReference type="EMBL" id="CM042880">
    <property type="protein sequence ID" value="KAI4387828.1"/>
    <property type="molecule type" value="Genomic_DNA"/>
</dbReference>
<name>A0ACB9SEB3_9MYRT</name>
<sequence>MLPTSSSWSLPPVTASPTPTSPQICLRLASAALVHSGISINNSTIKLSRLEFIEGRNANSYYGNLGTVEYWCSHALISDWIHKQLIHSCNFCQQNVSASYCVPMQ</sequence>
<reference evidence="2" key="1">
    <citation type="journal article" date="2023" name="Front. Plant Sci.">
        <title>Chromosomal-level genome assembly of Melastoma candidum provides insights into trichome evolution.</title>
        <authorList>
            <person name="Zhong Y."/>
            <person name="Wu W."/>
            <person name="Sun C."/>
            <person name="Zou P."/>
            <person name="Liu Y."/>
            <person name="Dai S."/>
            <person name="Zhou R."/>
        </authorList>
    </citation>
    <scope>NUCLEOTIDE SEQUENCE [LARGE SCALE GENOMIC DNA]</scope>
</reference>
<dbReference type="Proteomes" id="UP001057402">
    <property type="component" value="Chromosome 1"/>
</dbReference>
<accession>A0ACB9SEB3</accession>